<keyword evidence="2" id="KW-1185">Reference proteome</keyword>
<organism evidence="1 2">
    <name type="scientific">Larimichthys crocea</name>
    <name type="common">Large yellow croaker</name>
    <name type="synonym">Pseudosciaena crocea</name>
    <dbReference type="NCBI Taxonomy" id="215358"/>
    <lineage>
        <taxon>Eukaryota</taxon>
        <taxon>Metazoa</taxon>
        <taxon>Chordata</taxon>
        <taxon>Craniata</taxon>
        <taxon>Vertebrata</taxon>
        <taxon>Euteleostomi</taxon>
        <taxon>Actinopterygii</taxon>
        <taxon>Neopterygii</taxon>
        <taxon>Teleostei</taxon>
        <taxon>Neoteleostei</taxon>
        <taxon>Acanthomorphata</taxon>
        <taxon>Eupercaria</taxon>
        <taxon>Sciaenidae</taxon>
        <taxon>Larimichthys</taxon>
    </lineage>
</organism>
<evidence type="ECO:0000313" key="2">
    <source>
        <dbReference type="Proteomes" id="UP000793456"/>
    </source>
</evidence>
<reference evidence="1" key="1">
    <citation type="submission" date="2018-11" db="EMBL/GenBank/DDBJ databases">
        <title>The sequence and de novo assembly of Larimichthys crocea genome using PacBio and Hi-C technologies.</title>
        <authorList>
            <person name="Xu P."/>
            <person name="Chen B."/>
            <person name="Zhou Z."/>
            <person name="Ke Q."/>
            <person name="Wu Y."/>
            <person name="Bai H."/>
            <person name="Pu F."/>
        </authorList>
    </citation>
    <scope>NUCLEOTIDE SEQUENCE</scope>
    <source>
        <tissue evidence="1">Muscle</tissue>
    </source>
</reference>
<name>A0ACD3RKJ0_LARCR</name>
<gene>
    <name evidence="1" type="ORF">E3U43_006614</name>
</gene>
<feature type="non-terminal residue" evidence="1">
    <location>
        <position position="73"/>
    </location>
</feature>
<sequence length="73" mass="8633">MEGEPYRTCVNGEWTGQLRCLKPCTVDDIDLRQRNIEFRYNNHRKLYAAHNDVIEFQCTQTRPVGAMRLKCND</sequence>
<dbReference type="Proteomes" id="UP000793456">
    <property type="component" value="Chromosome IV"/>
</dbReference>
<dbReference type="EMBL" id="CM011677">
    <property type="protein sequence ID" value="TMS20121.1"/>
    <property type="molecule type" value="Genomic_DNA"/>
</dbReference>
<protein>
    <submittedName>
        <fullName evidence="1">Uncharacterized protein</fullName>
    </submittedName>
</protein>
<evidence type="ECO:0000313" key="1">
    <source>
        <dbReference type="EMBL" id="TMS20121.1"/>
    </source>
</evidence>
<proteinExistence type="predicted"/>
<comment type="caution">
    <text evidence="1">The sequence shown here is derived from an EMBL/GenBank/DDBJ whole genome shotgun (WGS) entry which is preliminary data.</text>
</comment>
<accession>A0ACD3RKJ0</accession>